<feature type="signal peptide" evidence="1">
    <location>
        <begin position="1"/>
        <end position="31"/>
    </location>
</feature>
<feature type="domain" description="Rv2525c-like glycoside hydrolase-like" evidence="2">
    <location>
        <begin position="55"/>
        <end position="231"/>
    </location>
</feature>
<dbReference type="SUPFAM" id="SSF51445">
    <property type="entry name" value="(Trans)glycosidases"/>
    <property type="match status" value="1"/>
</dbReference>
<dbReference type="InterPro" id="IPR019546">
    <property type="entry name" value="TAT_signal_bac_arc"/>
</dbReference>
<evidence type="ECO:0000313" key="3">
    <source>
        <dbReference type="EMBL" id="TDZ79350.1"/>
    </source>
</evidence>
<dbReference type="Pfam" id="PF08924">
    <property type="entry name" value="Rv2525c_GlyHyd-like"/>
    <property type="match status" value="1"/>
</dbReference>
<protein>
    <submittedName>
        <fullName evidence="3">TAT (Twin-arginine translocation) pathway signal sequence</fullName>
    </submittedName>
</protein>
<comment type="caution">
    <text evidence="3">The sequence shown here is derived from an EMBL/GenBank/DDBJ whole genome shotgun (WGS) entry which is preliminary data.</text>
</comment>
<name>A0A4R8RY14_9MYCO</name>
<dbReference type="AlphaFoldDB" id="A0A4R8RY14"/>
<dbReference type="EMBL" id="PECH01000008">
    <property type="protein sequence ID" value="TDZ79350.1"/>
    <property type="molecule type" value="Genomic_DNA"/>
</dbReference>
<dbReference type="InterPro" id="IPR006311">
    <property type="entry name" value="TAT_signal"/>
</dbReference>
<dbReference type="RefSeq" id="WP_134071879.1">
    <property type="nucleotide sequence ID" value="NZ_PECH01000008.1"/>
</dbReference>
<dbReference type="Proteomes" id="UP000295117">
    <property type="component" value="Unassembled WGS sequence"/>
</dbReference>
<dbReference type="PROSITE" id="PS51318">
    <property type="entry name" value="TAT"/>
    <property type="match status" value="1"/>
</dbReference>
<sequence precursor="true">MVSISRRDVLKYAAAMPAAAVLGGAVSSAIAAPQANAASLGTLIDYAGGVPTPESIKAAGHLGAIRYVSDPRSPGLSAGKPIKLAEARDLYRAGLKIVSNYQYGKQDTADWLGGQEAGIKHAQRGWQLHIAAGGSYNVPIYVSIDDNPTPEQYKNQVAPYLRAWESVLGHARTGLYGNSKTIDWALQDGLCSYFWQHNWGSPKGFVHPEAHLHQFEIDKRQVGGIGVDLNDILKPAFGQWV</sequence>
<accession>A0A4R8RY14</accession>
<keyword evidence="1" id="KW-0732">Signal</keyword>
<evidence type="ECO:0000256" key="1">
    <source>
        <dbReference type="SAM" id="SignalP"/>
    </source>
</evidence>
<evidence type="ECO:0000313" key="4">
    <source>
        <dbReference type="Proteomes" id="UP000295117"/>
    </source>
</evidence>
<organism evidence="3 4">
    <name type="scientific">Mycobacteroides salmoniphilum</name>
    <dbReference type="NCBI Taxonomy" id="404941"/>
    <lineage>
        <taxon>Bacteria</taxon>
        <taxon>Bacillati</taxon>
        <taxon>Actinomycetota</taxon>
        <taxon>Actinomycetes</taxon>
        <taxon>Mycobacteriales</taxon>
        <taxon>Mycobacteriaceae</taxon>
        <taxon>Mycobacteroides</taxon>
    </lineage>
</organism>
<dbReference type="Pfam" id="PF10518">
    <property type="entry name" value="TAT_signal"/>
    <property type="match status" value="1"/>
</dbReference>
<evidence type="ECO:0000259" key="2">
    <source>
        <dbReference type="Pfam" id="PF08924"/>
    </source>
</evidence>
<dbReference type="NCBIfam" id="TIGR01409">
    <property type="entry name" value="TAT_signal_seq"/>
    <property type="match status" value="1"/>
</dbReference>
<dbReference type="InterPro" id="IPR017853">
    <property type="entry name" value="GH"/>
</dbReference>
<feature type="chain" id="PRO_5039422436" evidence="1">
    <location>
        <begin position="32"/>
        <end position="241"/>
    </location>
</feature>
<dbReference type="Gene3D" id="3.20.20.80">
    <property type="entry name" value="Glycosidases"/>
    <property type="match status" value="1"/>
</dbReference>
<proteinExistence type="predicted"/>
<reference evidence="3 4" key="1">
    <citation type="journal article" date="2019" name="Sci. Rep.">
        <title>Extended insight into the Mycobacterium chelonae-abscessus complex through whole genome sequencing of Mycobacterium salmoniphilum outbreak and Mycobacterium salmoniphilum-like strains.</title>
        <authorList>
            <person name="Behra P.R.K."/>
            <person name="Das S."/>
            <person name="Pettersson B.M.F."/>
            <person name="Shirreff L."/>
            <person name="DuCote T."/>
            <person name="Jacobsson K.G."/>
            <person name="Ennis D.G."/>
            <person name="Kirsebom L.A."/>
        </authorList>
    </citation>
    <scope>NUCLEOTIDE SEQUENCE [LARGE SCALE GENOMIC DNA]</scope>
    <source>
        <strain evidence="3 4">DE 4585</strain>
    </source>
</reference>
<dbReference type="InterPro" id="IPR015020">
    <property type="entry name" value="Rv2525c-like_Glyco_Hydro-like"/>
</dbReference>
<gene>
    <name evidence="3" type="ORF">DE4585_03090</name>
</gene>